<protein>
    <submittedName>
        <fullName evidence="3">Uncharacterized protein</fullName>
    </submittedName>
</protein>
<keyword evidence="1" id="KW-1133">Transmembrane helix</keyword>
<keyword evidence="1" id="KW-0472">Membrane</keyword>
<evidence type="ECO:0000313" key="3">
    <source>
        <dbReference type="EMBL" id="KAH6824873.1"/>
    </source>
</evidence>
<keyword evidence="1" id="KW-0812">Transmembrane</keyword>
<dbReference type="AlphaFoldDB" id="A0AAD4P2V1"/>
<feature type="chain" id="PRO_5041916245" evidence="2">
    <location>
        <begin position="23"/>
        <end position="83"/>
    </location>
</feature>
<keyword evidence="4" id="KW-1185">Reference proteome</keyword>
<dbReference type="Proteomes" id="UP001190926">
    <property type="component" value="Unassembled WGS sequence"/>
</dbReference>
<evidence type="ECO:0000256" key="2">
    <source>
        <dbReference type="SAM" id="SignalP"/>
    </source>
</evidence>
<proteinExistence type="predicted"/>
<dbReference type="EMBL" id="SDAM02000322">
    <property type="protein sequence ID" value="KAH6824873.1"/>
    <property type="molecule type" value="Genomic_DNA"/>
</dbReference>
<evidence type="ECO:0000313" key="4">
    <source>
        <dbReference type="Proteomes" id="UP001190926"/>
    </source>
</evidence>
<sequence length="83" mass="7743">MGRSMKVVIVGLMAIIVASSIAECDATSRALSFIGGTNLGGGGDGGLDPLLGTIIGLLNGILGGAGGVVGGVGGVLSPPPPTA</sequence>
<reference evidence="3 4" key="1">
    <citation type="journal article" date="2021" name="Nat. Commun.">
        <title>Incipient diploidization of the medicinal plant Perilla within 10,000 years.</title>
        <authorList>
            <person name="Zhang Y."/>
            <person name="Shen Q."/>
            <person name="Leng L."/>
            <person name="Zhang D."/>
            <person name="Chen S."/>
            <person name="Shi Y."/>
            <person name="Ning Z."/>
            <person name="Chen S."/>
        </authorList>
    </citation>
    <scope>NUCLEOTIDE SEQUENCE [LARGE SCALE GENOMIC DNA]</scope>
    <source>
        <strain evidence="4">cv. PC099</strain>
    </source>
</reference>
<gene>
    <name evidence="3" type="ORF">C2S53_013866</name>
</gene>
<keyword evidence="2" id="KW-0732">Signal</keyword>
<feature type="transmembrane region" description="Helical" evidence="1">
    <location>
        <begin position="50"/>
        <end position="76"/>
    </location>
</feature>
<organism evidence="3 4">
    <name type="scientific">Perilla frutescens var. hirtella</name>
    <name type="common">Perilla citriodora</name>
    <name type="synonym">Perilla setoyensis</name>
    <dbReference type="NCBI Taxonomy" id="608512"/>
    <lineage>
        <taxon>Eukaryota</taxon>
        <taxon>Viridiplantae</taxon>
        <taxon>Streptophyta</taxon>
        <taxon>Embryophyta</taxon>
        <taxon>Tracheophyta</taxon>
        <taxon>Spermatophyta</taxon>
        <taxon>Magnoliopsida</taxon>
        <taxon>eudicotyledons</taxon>
        <taxon>Gunneridae</taxon>
        <taxon>Pentapetalae</taxon>
        <taxon>asterids</taxon>
        <taxon>lamiids</taxon>
        <taxon>Lamiales</taxon>
        <taxon>Lamiaceae</taxon>
        <taxon>Nepetoideae</taxon>
        <taxon>Elsholtzieae</taxon>
        <taxon>Perilla</taxon>
    </lineage>
</organism>
<name>A0AAD4P2V1_PERFH</name>
<feature type="signal peptide" evidence="2">
    <location>
        <begin position="1"/>
        <end position="22"/>
    </location>
</feature>
<evidence type="ECO:0000256" key="1">
    <source>
        <dbReference type="SAM" id="Phobius"/>
    </source>
</evidence>
<accession>A0AAD4P2V1</accession>
<comment type="caution">
    <text evidence="3">The sequence shown here is derived from an EMBL/GenBank/DDBJ whole genome shotgun (WGS) entry which is preliminary data.</text>
</comment>